<proteinExistence type="predicted"/>
<evidence type="ECO:0000313" key="3">
    <source>
        <dbReference type="EMBL" id="TMM43104.1"/>
    </source>
</evidence>
<feature type="transmembrane region" description="Helical" evidence="2">
    <location>
        <begin position="85"/>
        <end position="102"/>
    </location>
</feature>
<gene>
    <name evidence="3" type="ORF">FCS21_13315</name>
</gene>
<organism evidence="3 4">
    <name type="scientific">Colwellia ponticola</name>
    <dbReference type="NCBI Taxonomy" id="2304625"/>
    <lineage>
        <taxon>Bacteria</taxon>
        <taxon>Pseudomonadati</taxon>
        <taxon>Pseudomonadota</taxon>
        <taxon>Gammaproteobacteria</taxon>
        <taxon>Alteromonadales</taxon>
        <taxon>Colwelliaceae</taxon>
        <taxon>Colwellia</taxon>
    </lineage>
</organism>
<keyword evidence="2" id="KW-0472">Membrane</keyword>
<name>A0A8H2JJK9_9GAMM</name>
<feature type="compositionally biased region" description="Basic and acidic residues" evidence="1">
    <location>
        <begin position="53"/>
        <end position="69"/>
    </location>
</feature>
<dbReference type="Pfam" id="PF11169">
    <property type="entry name" value="DUF2956"/>
    <property type="match status" value="1"/>
</dbReference>
<sequence>MNSNVSKEVQAQAIKVAKATQKKGQTKEQTKLIAQGIEKGIAQYKKQQSIKSRARDKERKQELKQKQKTTEVCIEGSSTKESAKLPWLLLVLSWVAFISYVLSGMSA</sequence>
<comment type="caution">
    <text evidence="3">The sequence shown here is derived from an EMBL/GenBank/DDBJ whole genome shotgun (WGS) entry which is preliminary data.</text>
</comment>
<dbReference type="InterPro" id="IPR021339">
    <property type="entry name" value="DUF2956"/>
</dbReference>
<keyword evidence="2" id="KW-0812">Transmembrane</keyword>
<reference evidence="3 4" key="1">
    <citation type="submission" date="2019-05" db="EMBL/GenBank/DDBJ databases">
        <title>Colwellia ponticola sp. nov., isolated from seawater.</title>
        <authorList>
            <person name="Yoon J.-H."/>
        </authorList>
    </citation>
    <scope>NUCLEOTIDE SEQUENCE [LARGE SCALE GENOMIC DNA]</scope>
    <source>
        <strain evidence="3 4">OISW-25</strain>
    </source>
</reference>
<evidence type="ECO:0000256" key="1">
    <source>
        <dbReference type="SAM" id="MobiDB-lite"/>
    </source>
</evidence>
<protein>
    <submittedName>
        <fullName evidence="3">DUF2956 domain-containing protein</fullName>
    </submittedName>
</protein>
<feature type="region of interest" description="Disordered" evidence="1">
    <location>
        <begin position="48"/>
        <end position="69"/>
    </location>
</feature>
<dbReference type="AlphaFoldDB" id="A0A8H2JJK9"/>
<accession>A0A8H2JJK9</accession>
<evidence type="ECO:0000256" key="2">
    <source>
        <dbReference type="SAM" id="Phobius"/>
    </source>
</evidence>
<dbReference type="RefSeq" id="WP_138624040.1">
    <property type="nucleotide sequence ID" value="NZ_SZVP01000015.1"/>
</dbReference>
<evidence type="ECO:0000313" key="4">
    <source>
        <dbReference type="Proteomes" id="UP000307702"/>
    </source>
</evidence>
<dbReference type="EMBL" id="SZVP01000015">
    <property type="protein sequence ID" value="TMM43104.1"/>
    <property type="molecule type" value="Genomic_DNA"/>
</dbReference>
<keyword evidence="2" id="KW-1133">Transmembrane helix</keyword>
<dbReference type="Proteomes" id="UP000307702">
    <property type="component" value="Unassembled WGS sequence"/>
</dbReference>
<keyword evidence="4" id="KW-1185">Reference proteome</keyword>
<dbReference type="OrthoDB" id="5600789at2"/>